<accession>A0A3D8K143</accession>
<keyword evidence="1" id="KW-0812">Transmembrane</keyword>
<feature type="transmembrane region" description="Helical" evidence="1">
    <location>
        <begin position="145"/>
        <end position="163"/>
    </location>
</feature>
<protein>
    <submittedName>
        <fullName evidence="2">Uncharacterized protein</fullName>
    </submittedName>
</protein>
<dbReference type="OrthoDB" id="9134097at2"/>
<dbReference type="AlphaFoldDB" id="A0A3D8K143"/>
<dbReference type="Proteomes" id="UP000256838">
    <property type="component" value="Unassembled WGS sequence"/>
</dbReference>
<comment type="caution">
    <text evidence="2">The sequence shown here is derived from an EMBL/GenBank/DDBJ whole genome shotgun (WGS) entry which is preliminary data.</text>
</comment>
<dbReference type="RefSeq" id="WP_115533823.1">
    <property type="nucleotide sequence ID" value="NZ_QRGA01000006.1"/>
</dbReference>
<proteinExistence type="predicted"/>
<keyword evidence="1" id="KW-1133">Transmembrane helix</keyword>
<feature type="transmembrane region" description="Helical" evidence="1">
    <location>
        <begin position="169"/>
        <end position="190"/>
    </location>
</feature>
<dbReference type="EMBL" id="QRGA01000006">
    <property type="protein sequence ID" value="RDU99008.1"/>
    <property type="molecule type" value="Genomic_DNA"/>
</dbReference>
<name>A0A3D8K143_9BURK</name>
<evidence type="ECO:0000313" key="3">
    <source>
        <dbReference type="Proteomes" id="UP000256838"/>
    </source>
</evidence>
<sequence>MPVISASSKELRAAIDAGSISVREATERAVAMRNQIMELARRRSSPTARAYATRLKREGRSVADLSEKYAQRLYHSTFSELSEQRQVGAFKEIIQAAGWPDDAVMRLAEQLERGGRRLLLVSLAVAVYEVVEFDNRPRELARQSILVGAGVVGGWAAGSAAVATGVCVATAPVCVGALVFVGGVLAAYGADAGFDSLYSPVVR</sequence>
<organism evidence="2 3">
    <name type="scientific">Trinickia dinghuensis</name>
    <dbReference type="NCBI Taxonomy" id="2291023"/>
    <lineage>
        <taxon>Bacteria</taxon>
        <taxon>Pseudomonadati</taxon>
        <taxon>Pseudomonadota</taxon>
        <taxon>Betaproteobacteria</taxon>
        <taxon>Burkholderiales</taxon>
        <taxon>Burkholderiaceae</taxon>
        <taxon>Trinickia</taxon>
    </lineage>
</organism>
<evidence type="ECO:0000256" key="1">
    <source>
        <dbReference type="SAM" id="Phobius"/>
    </source>
</evidence>
<reference evidence="2 3" key="1">
    <citation type="submission" date="2018-08" db="EMBL/GenBank/DDBJ databases">
        <title>Paraburkholderia sp. DHOM06 isolated from forest soil.</title>
        <authorList>
            <person name="Gao Z.-H."/>
            <person name="Qiu L.-H."/>
        </authorList>
    </citation>
    <scope>NUCLEOTIDE SEQUENCE [LARGE SCALE GENOMIC DNA]</scope>
    <source>
        <strain evidence="2 3">DHOM06</strain>
    </source>
</reference>
<gene>
    <name evidence="2" type="ORF">DWV00_12295</name>
</gene>
<keyword evidence="1" id="KW-0472">Membrane</keyword>
<evidence type="ECO:0000313" key="2">
    <source>
        <dbReference type="EMBL" id="RDU99008.1"/>
    </source>
</evidence>
<keyword evidence="3" id="KW-1185">Reference proteome</keyword>